<dbReference type="InterPro" id="IPR032427">
    <property type="entry name" value="P22_portal"/>
</dbReference>
<dbReference type="STRING" id="428990.SAMN06295987_104295"/>
<dbReference type="Pfam" id="PF16510">
    <property type="entry name" value="P22_portal"/>
    <property type="match status" value="1"/>
</dbReference>
<name>A0A1U6I731_9SPHN</name>
<accession>A0A1U6I731</accession>
<feature type="compositionally biased region" description="Basic and acidic residues" evidence="1">
    <location>
        <begin position="21"/>
        <end position="47"/>
    </location>
</feature>
<dbReference type="AlphaFoldDB" id="A0A1U6I731"/>
<protein>
    <recommendedName>
        <fullName evidence="4">Phage P22-like portal protein</fullName>
    </recommendedName>
</protein>
<sequence>MTPEKSLDYYKRMFAEARDLTQEARKESQTDDDYRHGHQWSAEEKAELRKRKQPDSYYNYVRLSVNGTIGVLKQGATDPRAYGRNPQDEDSAEVATKVLRYIADENDFDSQRIEGADSYLVQGTVAAMVGVDENGRVKVDMGRWEEFFYDPRSRFADFRDARYMGFAKWMYADQVTALGAKANEVELALSGAFGALDDTFDDRPQDARGNWVDRKHRRLMVVEMYHREGKDWYRCLFYSGGVIEQGISEYVEKGRYGDRRVNPIVAQSCFVDRENNRYGIVRDMRPVQDGINKRESKLLHLLNNRQVQANNEIAMSADAELVREEASKPDGVIPPGWKPVSINDMAAGQFNLLSHDKEFISRLGPNPAVLAREGENSSGRNNLIRQQAGMTEQAVVFGGMEHWERRIYRAMWNRARQFWTAPDYIRITDDEGAPQFIGINQPKYGQPQVVLGPDGMPTIQPTVLGYENALAELDVDITLDTVPDTANLAQEQFLALTDLARSGVPIPPQILLEASSLPKKREIIEKLKAMDEQNAPLQQMQQQITQIMAQLEMQQKQADIKKTESETVENIVDAQAKAASTQINAFEVGSRIASQGMPAAGA</sequence>
<evidence type="ECO:0000256" key="1">
    <source>
        <dbReference type="SAM" id="MobiDB-lite"/>
    </source>
</evidence>
<evidence type="ECO:0000313" key="3">
    <source>
        <dbReference type="Proteomes" id="UP000190989"/>
    </source>
</evidence>
<evidence type="ECO:0008006" key="4">
    <source>
        <dbReference type="Google" id="ProtNLM"/>
    </source>
</evidence>
<dbReference type="EMBL" id="FVZE01000004">
    <property type="protein sequence ID" value="SLK03825.1"/>
    <property type="molecule type" value="Genomic_DNA"/>
</dbReference>
<feature type="region of interest" description="Disordered" evidence="1">
    <location>
        <begin position="21"/>
        <end position="48"/>
    </location>
</feature>
<proteinExistence type="predicted"/>
<reference evidence="3" key="1">
    <citation type="submission" date="2017-02" db="EMBL/GenBank/DDBJ databases">
        <authorList>
            <person name="Varghese N."/>
            <person name="Submissions S."/>
        </authorList>
    </citation>
    <scope>NUCLEOTIDE SEQUENCE [LARGE SCALE GENOMIC DNA]</scope>
    <source>
        <strain evidence="3">SM117</strain>
    </source>
</reference>
<gene>
    <name evidence="2" type="ORF">SAMN06295987_104295</name>
</gene>
<evidence type="ECO:0000313" key="2">
    <source>
        <dbReference type="EMBL" id="SLK03825.1"/>
    </source>
</evidence>
<dbReference type="Proteomes" id="UP000190989">
    <property type="component" value="Unassembled WGS sequence"/>
</dbReference>
<organism evidence="2 3">
    <name type="scientific">Novosphingobium mathurense</name>
    <dbReference type="NCBI Taxonomy" id="428990"/>
    <lineage>
        <taxon>Bacteria</taxon>
        <taxon>Pseudomonadati</taxon>
        <taxon>Pseudomonadota</taxon>
        <taxon>Alphaproteobacteria</taxon>
        <taxon>Sphingomonadales</taxon>
        <taxon>Sphingomonadaceae</taxon>
        <taxon>Novosphingobium</taxon>
    </lineage>
</organism>
<dbReference type="RefSeq" id="WP_079730941.1">
    <property type="nucleotide sequence ID" value="NZ_FVZE01000004.1"/>
</dbReference>
<keyword evidence="3" id="KW-1185">Reference proteome</keyword>